<dbReference type="Proteomes" id="UP001189429">
    <property type="component" value="Unassembled WGS sequence"/>
</dbReference>
<dbReference type="SMART" id="SM00248">
    <property type="entry name" value="ANK"/>
    <property type="match status" value="3"/>
</dbReference>
<proteinExistence type="predicted"/>
<comment type="caution">
    <text evidence="3">The sequence shown here is derived from an EMBL/GenBank/DDBJ whole genome shotgun (WGS) entry which is preliminary data.</text>
</comment>
<dbReference type="SUPFAM" id="SSF56112">
    <property type="entry name" value="Protein kinase-like (PK-like)"/>
    <property type="match status" value="1"/>
</dbReference>
<dbReference type="PROSITE" id="PS50297">
    <property type="entry name" value="ANK_REP_REGION"/>
    <property type="match status" value="1"/>
</dbReference>
<dbReference type="InterPro" id="IPR036770">
    <property type="entry name" value="Ankyrin_rpt-contain_sf"/>
</dbReference>
<keyword evidence="4" id="KW-1185">Reference proteome</keyword>
<reference evidence="3" key="1">
    <citation type="submission" date="2023-10" db="EMBL/GenBank/DDBJ databases">
        <authorList>
            <person name="Chen Y."/>
            <person name="Shah S."/>
            <person name="Dougan E. K."/>
            <person name="Thang M."/>
            <person name="Chan C."/>
        </authorList>
    </citation>
    <scope>NUCLEOTIDE SEQUENCE [LARGE SCALE GENOMIC DNA]</scope>
</reference>
<name>A0ABN9THF2_9DINO</name>
<dbReference type="InterPro" id="IPR011009">
    <property type="entry name" value="Kinase-like_dom_sf"/>
</dbReference>
<sequence>MYMPCFSSRWGGAYPKLAQRLRTDKAIVRSEKLRDALGRVMEDNTPRGEEELVDHLLRHLGAENLSRQEVIFEKTLGTGSIAQVVLFRIRGSQRLMKMTWPEDEEHYAHDFRTFKRWDTISWGGSKFTWLMSDLTGKKLGQFRVFLQAVLTKERDIFNEFDMTREFEATTEGAELVETCAAHMLPAYEAQSSPFTLRVPRVVNHGQYVLEQSFAGGKSLEELQMAAANSSNTLMQQIQHLSRENASTMDGLLRQLAVFAANPSTVAPVAANGAAMDLKVATSAAIAYTQGFLPVLGCMLMFRGKAHADAHSGNLRYDEQSNELWVIDWGAMVELDSQQRAGLQTLVTELARGELDSVDLTATANAEVLLAGSHFGVNIWQNLFDPEQYEVPTDLNIPELMKSMNNPRLVLCIESIVLASRMVMGINQAGRKLMTQSGRWFAKPEASSSVWRPSLLSQWSSVANLALLKAAKAGLPGNLTRLFQRHADPSARFLDTTHTVLMRSAVAGNPAMVAASLNHSLAVPVLKLHTQFGDNALHLAASSGNAASIEAMAALLETVPLSQERNLAGKTPLMRAVHAGNVEIVKTLLSLPGARQSLAVRDWNNKTTLSLASSSGNSEIVHLLTAISNLTT</sequence>
<dbReference type="SUPFAM" id="SSF48403">
    <property type="entry name" value="Ankyrin repeat"/>
    <property type="match status" value="1"/>
</dbReference>
<keyword evidence="1" id="KW-0040">ANK repeat</keyword>
<dbReference type="Gene3D" id="1.25.40.20">
    <property type="entry name" value="Ankyrin repeat-containing domain"/>
    <property type="match status" value="1"/>
</dbReference>
<gene>
    <name evidence="3" type="ORF">PCOR1329_LOCUS39153</name>
</gene>
<dbReference type="Pfam" id="PF03109">
    <property type="entry name" value="ABC1"/>
    <property type="match status" value="1"/>
</dbReference>
<feature type="domain" description="ABC1 atypical kinase-like" evidence="2">
    <location>
        <begin position="298"/>
        <end position="356"/>
    </location>
</feature>
<accession>A0ABN9THF2</accession>
<dbReference type="Pfam" id="PF12796">
    <property type="entry name" value="Ank_2"/>
    <property type="match status" value="1"/>
</dbReference>
<feature type="repeat" description="ANK" evidence="1">
    <location>
        <begin position="567"/>
        <end position="589"/>
    </location>
</feature>
<dbReference type="EMBL" id="CAUYUJ010014728">
    <property type="protein sequence ID" value="CAK0845331.1"/>
    <property type="molecule type" value="Genomic_DNA"/>
</dbReference>
<evidence type="ECO:0000259" key="2">
    <source>
        <dbReference type="Pfam" id="PF03109"/>
    </source>
</evidence>
<dbReference type="InterPro" id="IPR002110">
    <property type="entry name" value="Ankyrin_rpt"/>
</dbReference>
<evidence type="ECO:0000313" key="3">
    <source>
        <dbReference type="EMBL" id="CAK0845331.1"/>
    </source>
</evidence>
<dbReference type="PANTHER" id="PTHR24121:SF23">
    <property type="entry name" value="NO MECHANORECEPTOR POTENTIAL C, ISOFORM H"/>
    <property type="match status" value="1"/>
</dbReference>
<evidence type="ECO:0000256" key="1">
    <source>
        <dbReference type="PROSITE-ProRule" id="PRU00023"/>
    </source>
</evidence>
<dbReference type="PROSITE" id="PS50088">
    <property type="entry name" value="ANK_REPEAT"/>
    <property type="match status" value="1"/>
</dbReference>
<organism evidence="3 4">
    <name type="scientific">Prorocentrum cordatum</name>
    <dbReference type="NCBI Taxonomy" id="2364126"/>
    <lineage>
        <taxon>Eukaryota</taxon>
        <taxon>Sar</taxon>
        <taxon>Alveolata</taxon>
        <taxon>Dinophyceae</taxon>
        <taxon>Prorocentrales</taxon>
        <taxon>Prorocentraceae</taxon>
        <taxon>Prorocentrum</taxon>
    </lineage>
</organism>
<dbReference type="InterPro" id="IPR004147">
    <property type="entry name" value="ABC1_dom"/>
</dbReference>
<protein>
    <recommendedName>
        <fullName evidence="2">ABC1 atypical kinase-like domain-containing protein</fullName>
    </recommendedName>
</protein>
<dbReference type="PANTHER" id="PTHR24121">
    <property type="entry name" value="NO MECHANORECEPTOR POTENTIAL C, ISOFORM D-RELATED"/>
    <property type="match status" value="1"/>
</dbReference>
<evidence type="ECO:0000313" key="4">
    <source>
        <dbReference type="Proteomes" id="UP001189429"/>
    </source>
</evidence>